<dbReference type="GO" id="GO:1902201">
    <property type="term" value="P:negative regulation of bacterial-type flagellum-dependent cell motility"/>
    <property type="evidence" value="ECO:0007669"/>
    <property type="project" value="TreeGrafter"/>
</dbReference>
<keyword evidence="4" id="KW-0342">GTP-binding</keyword>
<evidence type="ECO:0000313" key="9">
    <source>
        <dbReference type="Proteomes" id="UP000255382"/>
    </source>
</evidence>
<evidence type="ECO:0000256" key="6">
    <source>
        <dbReference type="SAM" id="Phobius"/>
    </source>
</evidence>
<gene>
    <name evidence="8" type="primary">dosC</name>
    <name evidence="8" type="ORF">NCTC5050_05020</name>
</gene>
<dbReference type="Pfam" id="PF00990">
    <property type="entry name" value="GGDEF"/>
    <property type="match status" value="1"/>
</dbReference>
<dbReference type="EMBL" id="UGLZ01000005">
    <property type="protein sequence ID" value="STV41243.1"/>
    <property type="molecule type" value="Genomic_DNA"/>
</dbReference>
<comment type="cofactor">
    <cofactor evidence="1">
        <name>Mg(2+)</name>
        <dbReference type="ChEBI" id="CHEBI:18420"/>
    </cofactor>
</comment>
<keyword evidence="6" id="KW-0472">Membrane</keyword>
<dbReference type="Proteomes" id="UP000255382">
    <property type="component" value="Unassembled WGS sequence"/>
</dbReference>
<dbReference type="PANTHER" id="PTHR45138:SF16">
    <property type="entry name" value="DIGUANYLATE CYCLASE DGCQ-RELATED"/>
    <property type="match status" value="1"/>
</dbReference>
<proteinExistence type="predicted"/>
<dbReference type="CDD" id="cd01949">
    <property type="entry name" value="GGDEF"/>
    <property type="match status" value="1"/>
</dbReference>
<keyword evidence="8" id="KW-0548">Nucleotidyltransferase</keyword>
<dbReference type="InterPro" id="IPR050469">
    <property type="entry name" value="Diguanylate_Cyclase"/>
</dbReference>
<comment type="catalytic activity">
    <reaction evidence="5">
        <text>2 GTP = 3',3'-c-di-GMP + 2 diphosphate</text>
        <dbReference type="Rhea" id="RHEA:24898"/>
        <dbReference type="ChEBI" id="CHEBI:33019"/>
        <dbReference type="ChEBI" id="CHEBI:37565"/>
        <dbReference type="ChEBI" id="CHEBI:58805"/>
        <dbReference type="EC" id="2.7.7.65"/>
    </reaction>
</comment>
<dbReference type="Gene3D" id="3.30.70.270">
    <property type="match status" value="1"/>
</dbReference>
<dbReference type="SUPFAM" id="SSF55073">
    <property type="entry name" value="Nucleotide cyclase"/>
    <property type="match status" value="1"/>
</dbReference>
<keyword evidence="6" id="KW-1133">Transmembrane helix</keyword>
<dbReference type="GO" id="GO:0005886">
    <property type="term" value="C:plasma membrane"/>
    <property type="evidence" value="ECO:0007669"/>
    <property type="project" value="TreeGrafter"/>
</dbReference>
<accession>A0A378BIF8</accession>
<evidence type="ECO:0000256" key="1">
    <source>
        <dbReference type="ARBA" id="ARBA00001946"/>
    </source>
</evidence>
<keyword evidence="9" id="KW-1185">Reference proteome</keyword>
<protein>
    <recommendedName>
        <fullName evidence="3">diguanylate cyclase</fullName>
        <ecNumber evidence="3">2.7.7.65</ecNumber>
    </recommendedName>
</protein>
<dbReference type="GO" id="GO:0005525">
    <property type="term" value="F:GTP binding"/>
    <property type="evidence" value="ECO:0007669"/>
    <property type="project" value="UniProtKB-KW"/>
</dbReference>
<dbReference type="PANTHER" id="PTHR45138">
    <property type="entry name" value="REGULATORY COMPONENTS OF SENSORY TRANSDUCTION SYSTEM"/>
    <property type="match status" value="1"/>
</dbReference>
<evidence type="ECO:0000256" key="3">
    <source>
        <dbReference type="ARBA" id="ARBA00012528"/>
    </source>
</evidence>
<reference evidence="8 9" key="1">
    <citation type="submission" date="2018-06" db="EMBL/GenBank/DDBJ databases">
        <authorList>
            <consortium name="Pathogen Informatics"/>
            <person name="Doyle S."/>
        </authorList>
    </citation>
    <scope>NUCLEOTIDE SEQUENCE [LARGE SCALE GENOMIC DNA]</scope>
    <source>
        <strain evidence="8 9">NCTC5050</strain>
    </source>
</reference>
<name>A0A378BIF8_KLEPO</name>
<keyword evidence="6" id="KW-0812">Transmembrane</keyword>
<organism evidence="8 9">
    <name type="scientific">Klebsiella pneumoniae subsp. ozaenae</name>
    <dbReference type="NCBI Taxonomy" id="574"/>
    <lineage>
        <taxon>Bacteria</taxon>
        <taxon>Pseudomonadati</taxon>
        <taxon>Pseudomonadota</taxon>
        <taxon>Gammaproteobacteria</taxon>
        <taxon>Enterobacterales</taxon>
        <taxon>Enterobacteriaceae</taxon>
        <taxon>Klebsiella/Raoultella group</taxon>
        <taxon>Klebsiella</taxon>
        <taxon>Klebsiella pneumoniae complex</taxon>
    </lineage>
</organism>
<dbReference type="InterPro" id="IPR000160">
    <property type="entry name" value="GGDEF_dom"/>
</dbReference>
<dbReference type="EC" id="2.7.7.65" evidence="3"/>
<evidence type="ECO:0000259" key="7">
    <source>
        <dbReference type="SMART" id="SM00267"/>
    </source>
</evidence>
<dbReference type="AlphaFoldDB" id="A0A378BIF8"/>
<keyword evidence="4" id="KW-0547">Nucleotide-binding</keyword>
<evidence type="ECO:0000256" key="2">
    <source>
        <dbReference type="ARBA" id="ARBA00004665"/>
    </source>
</evidence>
<evidence type="ECO:0000256" key="4">
    <source>
        <dbReference type="ARBA" id="ARBA00023134"/>
    </source>
</evidence>
<dbReference type="NCBIfam" id="TIGR00254">
    <property type="entry name" value="GGDEF"/>
    <property type="match status" value="1"/>
</dbReference>
<dbReference type="GO" id="GO:0043709">
    <property type="term" value="P:cell adhesion involved in single-species biofilm formation"/>
    <property type="evidence" value="ECO:0007669"/>
    <property type="project" value="TreeGrafter"/>
</dbReference>
<evidence type="ECO:0000313" key="8">
    <source>
        <dbReference type="EMBL" id="STV41243.1"/>
    </source>
</evidence>
<dbReference type="InterPro" id="IPR029787">
    <property type="entry name" value="Nucleotide_cyclase"/>
</dbReference>
<keyword evidence="8" id="KW-0808">Transferase</keyword>
<feature type="transmembrane region" description="Helical" evidence="6">
    <location>
        <begin position="99"/>
        <end position="124"/>
    </location>
</feature>
<dbReference type="GO" id="GO:0052621">
    <property type="term" value="F:diguanylate cyclase activity"/>
    <property type="evidence" value="ECO:0007669"/>
    <property type="project" value="UniProtKB-EC"/>
</dbReference>
<dbReference type="SMART" id="SM00267">
    <property type="entry name" value="GGDEF"/>
    <property type="match status" value="1"/>
</dbReference>
<evidence type="ECO:0000256" key="5">
    <source>
        <dbReference type="ARBA" id="ARBA00034247"/>
    </source>
</evidence>
<feature type="domain" description="GGDEF" evidence="7">
    <location>
        <begin position="131"/>
        <end position="245"/>
    </location>
</feature>
<dbReference type="InterPro" id="IPR043128">
    <property type="entry name" value="Rev_trsase/Diguanyl_cyclase"/>
</dbReference>
<comment type="pathway">
    <text evidence="2">Purine metabolism; 3',5'-cyclic di-GMP biosynthesis.</text>
</comment>
<sequence>MDFSVSEIKAFLVSAMQGGQEGEYQLYDSHLNLLASSTPGNVLTLLSPREQELLSRAFVHDNQGGLRLLTRYISWAKLRNFDGVLLRIHTLREGVRGNFGTITIALTLMWVLFTLMLLLSWLVIRRMVRNMSVLQTSLEWQAWHDALTRLLNRGALFEQAIAVASDCQRSGRPLAVIQLDLDHFKHINDRYGHQAGGQGAVDGGQYAVQRGSAGRSAGQSGRRRVLYRDAEYHPAGSGGGGGAIAPAYSGTGSLFA</sequence>